<dbReference type="STRING" id="37360.A0A0G4INU8"/>
<accession>A0A0G4INU8</accession>
<evidence type="ECO:0000313" key="9">
    <source>
        <dbReference type="Proteomes" id="UP000290189"/>
    </source>
</evidence>
<protein>
    <recommendedName>
        <fullName evidence="10">Large-conductance mechanosensitive channel</fullName>
    </recommendedName>
</protein>
<dbReference type="OrthoDB" id="10010920at2759"/>
<dbReference type="InterPro" id="IPR036019">
    <property type="entry name" value="MscL_channel"/>
</dbReference>
<dbReference type="GO" id="GO:0016020">
    <property type="term" value="C:membrane"/>
    <property type="evidence" value="ECO:0007669"/>
    <property type="project" value="UniProtKB-SubCell"/>
</dbReference>
<dbReference type="EMBL" id="CDSF01000077">
    <property type="protein sequence ID" value="CEO96869.1"/>
    <property type="molecule type" value="Genomic_DNA"/>
</dbReference>
<geneLocation type="mitochondrion" evidence="7"/>
<keyword evidence="2 5" id="KW-0812">Transmembrane</keyword>
<dbReference type="AlphaFoldDB" id="A0A0G4INU8"/>
<sequence>MTWLKDFKAFINRGNVVELAVGVVIGAAFQRIVSSLVDGVFAPIVTLLVPVDLSNLFFVVKCKATKDNGLNPYLPFNCKGADADYDTIQIAQLNGATYFNLGEFILACVDFLVVALVLFWIIRMYMRMFHIENQKDKHCMFCMQTVDPMASRCHHCTSAIVPDDADPTTGADVKDTV</sequence>
<evidence type="ECO:0000313" key="6">
    <source>
        <dbReference type="EMBL" id="CEO96869.1"/>
    </source>
</evidence>
<gene>
    <name evidence="6" type="ORF">PBRA_005473</name>
    <name evidence="7" type="ORF">PLBR_LOCUS9042</name>
</gene>
<evidence type="ECO:0000313" key="7">
    <source>
        <dbReference type="EMBL" id="SPR01827.1"/>
    </source>
</evidence>
<keyword evidence="7" id="KW-0496">Mitochondrion</keyword>
<organism evidence="6 8">
    <name type="scientific">Plasmodiophora brassicae</name>
    <name type="common">Clubroot disease agent</name>
    <dbReference type="NCBI Taxonomy" id="37360"/>
    <lineage>
        <taxon>Eukaryota</taxon>
        <taxon>Sar</taxon>
        <taxon>Rhizaria</taxon>
        <taxon>Endomyxa</taxon>
        <taxon>Phytomyxea</taxon>
        <taxon>Plasmodiophorida</taxon>
        <taxon>Plasmodiophoridae</taxon>
        <taxon>Plasmodiophora</taxon>
    </lineage>
</organism>
<evidence type="ECO:0000313" key="8">
    <source>
        <dbReference type="Proteomes" id="UP000039324"/>
    </source>
</evidence>
<dbReference type="PANTHER" id="PTHR30266">
    <property type="entry name" value="MECHANOSENSITIVE CHANNEL MSCL"/>
    <property type="match status" value="1"/>
</dbReference>
<reference evidence="7 9" key="2">
    <citation type="submission" date="2018-03" db="EMBL/GenBank/DDBJ databases">
        <authorList>
            <person name="Fogelqvist J."/>
        </authorList>
    </citation>
    <scope>NUCLEOTIDE SEQUENCE [LARGE SCALE GENOMIC DNA]</scope>
</reference>
<dbReference type="Pfam" id="PF01741">
    <property type="entry name" value="MscL"/>
    <property type="match status" value="1"/>
</dbReference>
<evidence type="ECO:0000256" key="5">
    <source>
        <dbReference type="SAM" id="Phobius"/>
    </source>
</evidence>
<dbReference type="Proteomes" id="UP000290189">
    <property type="component" value="Unassembled WGS sequence"/>
</dbReference>
<evidence type="ECO:0000256" key="3">
    <source>
        <dbReference type="ARBA" id="ARBA00022989"/>
    </source>
</evidence>
<reference evidence="6 8" key="1">
    <citation type="submission" date="2015-02" db="EMBL/GenBank/DDBJ databases">
        <authorList>
            <person name="Chooi Y.-H."/>
        </authorList>
    </citation>
    <scope>NUCLEOTIDE SEQUENCE [LARGE SCALE GENOMIC DNA]</scope>
    <source>
        <strain evidence="6">E3</strain>
    </source>
</reference>
<evidence type="ECO:0000256" key="1">
    <source>
        <dbReference type="ARBA" id="ARBA00004141"/>
    </source>
</evidence>
<dbReference type="Proteomes" id="UP000039324">
    <property type="component" value="Unassembled WGS sequence"/>
</dbReference>
<evidence type="ECO:0000256" key="4">
    <source>
        <dbReference type="ARBA" id="ARBA00023136"/>
    </source>
</evidence>
<keyword evidence="3 5" id="KW-1133">Transmembrane helix</keyword>
<dbReference type="SUPFAM" id="SSF81330">
    <property type="entry name" value="Gated mechanosensitive channel"/>
    <property type="match status" value="1"/>
</dbReference>
<keyword evidence="8" id="KW-1185">Reference proteome</keyword>
<proteinExistence type="predicted"/>
<dbReference type="OMA" id="AHCTSEL"/>
<dbReference type="InterPro" id="IPR037673">
    <property type="entry name" value="MSC/AndL"/>
</dbReference>
<evidence type="ECO:0008006" key="10">
    <source>
        <dbReference type="Google" id="ProtNLM"/>
    </source>
</evidence>
<dbReference type="PANTHER" id="PTHR30266:SF2">
    <property type="entry name" value="LARGE-CONDUCTANCE MECHANOSENSITIVE CHANNEL"/>
    <property type="match status" value="1"/>
</dbReference>
<evidence type="ECO:0000256" key="2">
    <source>
        <dbReference type="ARBA" id="ARBA00022692"/>
    </source>
</evidence>
<comment type="subcellular location">
    <subcellularLocation>
        <location evidence="1">Membrane</location>
        <topology evidence="1">Multi-pass membrane protein</topology>
    </subcellularLocation>
</comment>
<keyword evidence="4 5" id="KW-0472">Membrane</keyword>
<dbReference type="EMBL" id="OVEO01000019">
    <property type="protein sequence ID" value="SPR01827.1"/>
    <property type="molecule type" value="Genomic_DNA"/>
</dbReference>
<feature type="transmembrane region" description="Helical" evidence="5">
    <location>
        <begin position="104"/>
        <end position="122"/>
    </location>
</feature>
<dbReference type="GO" id="GO:0008381">
    <property type="term" value="F:mechanosensitive monoatomic ion channel activity"/>
    <property type="evidence" value="ECO:0007669"/>
    <property type="project" value="TreeGrafter"/>
</dbReference>
<name>A0A0G4INU8_PLABS</name>
<dbReference type="Gene3D" id="1.10.1200.120">
    <property type="entry name" value="Large-conductance mechanosensitive channel, MscL, domain 1"/>
    <property type="match status" value="1"/>
</dbReference>